<reference evidence="1 2" key="1">
    <citation type="journal article" date="2023" name="Arcadia Sci">
        <title>De novo assembly of a long-read Amblyomma americanum tick genome.</title>
        <authorList>
            <person name="Chou S."/>
            <person name="Poskanzer K.E."/>
            <person name="Rollins M."/>
            <person name="Thuy-Boun P.S."/>
        </authorList>
    </citation>
    <scope>NUCLEOTIDE SEQUENCE [LARGE SCALE GENOMIC DNA]</scope>
    <source>
        <strain evidence="1">F_SG_1</strain>
        <tissue evidence="1">Salivary glands</tissue>
    </source>
</reference>
<comment type="caution">
    <text evidence="1">The sequence shown here is derived from an EMBL/GenBank/DDBJ whole genome shotgun (WGS) entry which is preliminary data.</text>
</comment>
<accession>A0AAQ4DS05</accession>
<dbReference type="SUPFAM" id="SSF50814">
    <property type="entry name" value="Lipocalins"/>
    <property type="match status" value="1"/>
</dbReference>
<dbReference type="Gene3D" id="2.40.128.20">
    <property type="match status" value="1"/>
</dbReference>
<dbReference type="Pfam" id="PF02098">
    <property type="entry name" value="His_binding"/>
    <property type="match status" value="1"/>
</dbReference>
<gene>
    <name evidence="1" type="ORF">V5799_032147</name>
</gene>
<dbReference type="EMBL" id="JARKHS020027576">
    <property type="protein sequence ID" value="KAK8765245.1"/>
    <property type="molecule type" value="Genomic_DNA"/>
</dbReference>
<dbReference type="InterPro" id="IPR012674">
    <property type="entry name" value="Calycin"/>
</dbReference>
<protein>
    <recommendedName>
        <fullName evidence="3">Lipocalin</fullName>
    </recommendedName>
</protein>
<dbReference type="AlphaFoldDB" id="A0AAQ4DS05"/>
<proteinExistence type="predicted"/>
<evidence type="ECO:0008006" key="3">
    <source>
        <dbReference type="Google" id="ProtNLM"/>
    </source>
</evidence>
<dbReference type="GO" id="GO:0043176">
    <property type="term" value="F:amine binding"/>
    <property type="evidence" value="ECO:0007669"/>
    <property type="project" value="InterPro"/>
</dbReference>
<dbReference type="Proteomes" id="UP001321473">
    <property type="component" value="Unassembled WGS sequence"/>
</dbReference>
<evidence type="ECO:0000313" key="1">
    <source>
        <dbReference type="EMBL" id="KAK8765245.1"/>
    </source>
</evidence>
<dbReference type="GO" id="GO:0030682">
    <property type="term" value="P:symbiont-mediated perturbation of host defenses"/>
    <property type="evidence" value="ECO:0007669"/>
    <property type="project" value="InterPro"/>
</dbReference>
<dbReference type="InterPro" id="IPR002970">
    <property type="entry name" value="Tick_his-bd"/>
</dbReference>
<sequence>MTVPAFGSQGSDHPTSEVPDAFWLFEHFDDVVAVRDTNPDPMFKCLAAKRVAFDPDVPSATYRWSLNVDGDEEKKYPLIHYTAGPTPDAVNAVVNSDTGHPDTQRFLYTDYETCGILETHYFGNQCILWVPTDLRDSFPEECLKKHTEICGEGVSLYDKNLCGGTQA</sequence>
<evidence type="ECO:0000313" key="2">
    <source>
        <dbReference type="Proteomes" id="UP001321473"/>
    </source>
</evidence>
<keyword evidence="2" id="KW-1185">Reference proteome</keyword>
<organism evidence="1 2">
    <name type="scientific">Amblyomma americanum</name>
    <name type="common">Lone star tick</name>
    <dbReference type="NCBI Taxonomy" id="6943"/>
    <lineage>
        <taxon>Eukaryota</taxon>
        <taxon>Metazoa</taxon>
        <taxon>Ecdysozoa</taxon>
        <taxon>Arthropoda</taxon>
        <taxon>Chelicerata</taxon>
        <taxon>Arachnida</taxon>
        <taxon>Acari</taxon>
        <taxon>Parasitiformes</taxon>
        <taxon>Ixodida</taxon>
        <taxon>Ixodoidea</taxon>
        <taxon>Ixodidae</taxon>
        <taxon>Amblyomminae</taxon>
        <taxon>Amblyomma</taxon>
    </lineage>
</organism>
<name>A0AAQ4DS05_AMBAM</name>